<proteinExistence type="predicted"/>
<evidence type="ECO:0000313" key="1">
    <source>
        <dbReference type="EMBL" id="KAI8535247.1"/>
    </source>
</evidence>
<sequence length="80" mass="9257">MVFTRESLGHGLRLKFFYAMVGDSCDVLEPKVATYVEEVLSLKRHGKWMISWHISKDTVDVHKRKLVLKMGYCIRGDDGQ</sequence>
<keyword evidence="2" id="KW-1185">Reference proteome</keyword>
<organism evidence="1 2">
    <name type="scientific">Rhododendron molle</name>
    <name type="common">Chinese azalea</name>
    <name type="synonym">Azalea mollis</name>
    <dbReference type="NCBI Taxonomy" id="49168"/>
    <lineage>
        <taxon>Eukaryota</taxon>
        <taxon>Viridiplantae</taxon>
        <taxon>Streptophyta</taxon>
        <taxon>Embryophyta</taxon>
        <taxon>Tracheophyta</taxon>
        <taxon>Spermatophyta</taxon>
        <taxon>Magnoliopsida</taxon>
        <taxon>eudicotyledons</taxon>
        <taxon>Gunneridae</taxon>
        <taxon>Pentapetalae</taxon>
        <taxon>asterids</taxon>
        <taxon>Ericales</taxon>
        <taxon>Ericaceae</taxon>
        <taxon>Ericoideae</taxon>
        <taxon>Rhodoreae</taxon>
        <taxon>Rhododendron</taxon>
    </lineage>
</organism>
<name>A0ACC0M3V1_RHOML</name>
<comment type="caution">
    <text evidence="1">The sequence shown here is derived from an EMBL/GenBank/DDBJ whole genome shotgun (WGS) entry which is preliminary data.</text>
</comment>
<gene>
    <name evidence="1" type="ORF">RHMOL_Rhmol10G0158900</name>
</gene>
<dbReference type="EMBL" id="CM046397">
    <property type="protein sequence ID" value="KAI8535247.1"/>
    <property type="molecule type" value="Genomic_DNA"/>
</dbReference>
<reference evidence="1" key="1">
    <citation type="submission" date="2022-02" db="EMBL/GenBank/DDBJ databases">
        <title>Plant Genome Project.</title>
        <authorList>
            <person name="Zhang R.-G."/>
        </authorList>
    </citation>
    <scope>NUCLEOTIDE SEQUENCE</scope>
    <source>
        <strain evidence="1">AT1</strain>
    </source>
</reference>
<dbReference type="Proteomes" id="UP001062846">
    <property type="component" value="Chromosome 10"/>
</dbReference>
<evidence type="ECO:0000313" key="2">
    <source>
        <dbReference type="Proteomes" id="UP001062846"/>
    </source>
</evidence>
<accession>A0ACC0M3V1</accession>
<protein>
    <submittedName>
        <fullName evidence="1">Uncharacterized protein</fullName>
    </submittedName>
</protein>